<dbReference type="InterPro" id="IPR000160">
    <property type="entry name" value="GGDEF_dom"/>
</dbReference>
<keyword evidence="6" id="KW-1185">Reference proteome</keyword>
<protein>
    <recommendedName>
        <fullName evidence="1">diguanylate cyclase</fullName>
        <ecNumber evidence="1">2.7.7.65</ecNumber>
    </recommendedName>
</protein>
<evidence type="ECO:0000313" key="6">
    <source>
        <dbReference type="Proteomes" id="UP000680067"/>
    </source>
</evidence>
<dbReference type="CDD" id="cd00130">
    <property type="entry name" value="PAS"/>
    <property type="match status" value="1"/>
</dbReference>
<evidence type="ECO:0000259" key="4">
    <source>
        <dbReference type="PROSITE" id="PS50887"/>
    </source>
</evidence>
<dbReference type="PROSITE" id="PS50887">
    <property type="entry name" value="GGDEF"/>
    <property type="match status" value="1"/>
</dbReference>
<organism evidence="5 6">
    <name type="scientific">Undibacterium luofuense</name>
    <dbReference type="NCBI Taxonomy" id="2828733"/>
    <lineage>
        <taxon>Bacteria</taxon>
        <taxon>Pseudomonadati</taxon>
        <taxon>Pseudomonadota</taxon>
        <taxon>Betaproteobacteria</taxon>
        <taxon>Burkholderiales</taxon>
        <taxon>Oxalobacteraceae</taxon>
        <taxon>Undibacterium</taxon>
    </lineage>
</organism>
<dbReference type="NCBIfam" id="TIGR00254">
    <property type="entry name" value="GGDEF"/>
    <property type="match status" value="1"/>
</dbReference>
<dbReference type="SUPFAM" id="SSF55785">
    <property type="entry name" value="PYP-like sensor domain (PAS domain)"/>
    <property type="match status" value="1"/>
</dbReference>
<comment type="catalytic activity">
    <reaction evidence="2">
        <text>2 GTP = 3',3'-c-di-GMP + 2 diphosphate</text>
        <dbReference type="Rhea" id="RHEA:24898"/>
        <dbReference type="ChEBI" id="CHEBI:33019"/>
        <dbReference type="ChEBI" id="CHEBI:37565"/>
        <dbReference type="ChEBI" id="CHEBI:58805"/>
        <dbReference type="EC" id="2.7.7.65"/>
    </reaction>
</comment>
<dbReference type="CDD" id="cd01949">
    <property type="entry name" value="GGDEF"/>
    <property type="match status" value="1"/>
</dbReference>
<dbReference type="GO" id="GO:1902201">
    <property type="term" value="P:negative regulation of bacterial-type flagellum-dependent cell motility"/>
    <property type="evidence" value="ECO:0007669"/>
    <property type="project" value="TreeGrafter"/>
</dbReference>
<dbReference type="AlphaFoldDB" id="A0A941DMA1"/>
<dbReference type="GO" id="GO:0005886">
    <property type="term" value="C:plasma membrane"/>
    <property type="evidence" value="ECO:0007669"/>
    <property type="project" value="TreeGrafter"/>
</dbReference>
<reference evidence="5" key="1">
    <citation type="submission" date="2021-04" db="EMBL/GenBank/DDBJ databases">
        <title>novel species isolated from subtropical streams in China.</title>
        <authorList>
            <person name="Lu H."/>
        </authorList>
    </citation>
    <scope>NUCLEOTIDE SEQUENCE</scope>
    <source>
        <strain evidence="5">LFS511W</strain>
    </source>
</reference>
<dbReference type="PANTHER" id="PTHR45138:SF9">
    <property type="entry name" value="DIGUANYLATE CYCLASE DGCM-RELATED"/>
    <property type="match status" value="1"/>
</dbReference>
<evidence type="ECO:0000256" key="2">
    <source>
        <dbReference type="ARBA" id="ARBA00034247"/>
    </source>
</evidence>
<dbReference type="RefSeq" id="WP_212688681.1">
    <property type="nucleotide sequence ID" value="NZ_JAGSPN010000011.1"/>
</dbReference>
<dbReference type="GO" id="GO:0043709">
    <property type="term" value="P:cell adhesion involved in single-species biofilm formation"/>
    <property type="evidence" value="ECO:0007669"/>
    <property type="project" value="TreeGrafter"/>
</dbReference>
<dbReference type="SUPFAM" id="SSF55073">
    <property type="entry name" value="Nucleotide cyclase"/>
    <property type="match status" value="1"/>
</dbReference>
<dbReference type="Gene3D" id="3.30.450.20">
    <property type="entry name" value="PAS domain"/>
    <property type="match status" value="1"/>
</dbReference>
<dbReference type="Proteomes" id="UP000680067">
    <property type="component" value="Unassembled WGS sequence"/>
</dbReference>
<dbReference type="InterPro" id="IPR043128">
    <property type="entry name" value="Rev_trsase/Diguanyl_cyclase"/>
</dbReference>
<dbReference type="SMART" id="SM00267">
    <property type="entry name" value="GGDEF"/>
    <property type="match status" value="1"/>
</dbReference>
<dbReference type="GO" id="GO:0052621">
    <property type="term" value="F:diguanylate cyclase activity"/>
    <property type="evidence" value="ECO:0007669"/>
    <property type="project" value="UniProtKB-EC"/>
</dbReference>
<sequence>MAAEVTLPSAVTMADILNAVSVGLIVVDQDQNVAFWNGWIEKHSGVAAADAVGKRIDEAFSEAPGKTFLNAISNLLQYRLPVVLSNALHRAPLPLFAKPGDPVSKERLHQSITLSPLVINDQGCCLIQVTDATTSIKREKILRSHSELLRKEATTDGLTGIYNRRFFDEHFKIALGNSHRQNTSLSVFMVDIDFFKEYNDHYGHVAGDKTLIQVAATLRRQLMRASDVVARFGGEEFVLMLPNMAEDAAYRFAEKLRLAIWELNIPHEKSRLDQRISISVGFSHYQKMENTNPSELLNTADHALYEAKHRGRNQTCFMALPPHPNRTSYAAS</sequence>
<comment type="caution">
    <text evidence="5">The sequence shown here is derived from an EMBL/GenBank/DDBJ whole genome shotgun (WGS) entry which is preliminary data.</text>
</comment>
<dbReference type="InterPro" id="IPR000014">
    <property type="entry name" value="PAS"/>
</dbReference>
<evidence type="ECO:0000313" key="5">
    <source>
        <dbReference type="EMBL" id="MBR7783408.1"/>
    </source>
</evidence>
<dbReference type="InterPro" id="IPR035965">
    <property type="entry name" value="PAS-like_dom_sf"/>
</dbReference>
<dbReference type="PANTHER" id="PTHR45138">
    <property type="entry name" value="REGULATORY COMPONENTS OF SENSORY TRANSDUCTION SYSTEM"/>
    <property type="match status" value="1"/>
</dbReference>
<gene>
    <name evidence="5" type="ORF">KDM89_14785</name>
</gene>
<evidence type="ECO:0000259" key="3">
    <source>
        <dbReference type="PROSITE" id="PS50112"/>
    </source>
</evidence>
<accession>A0A941DMA1</accession>
<feature type="domain" description="GGDEF" evidence="4">
    <location>
        <begin position="183"/>
        <end position="320"/>
    </location>
</feature>
<proteinExistence type="predicted"/>
<dbReference type="FunFam" id="3.30.70.270:FF:000001">
    <property type="entry name" value="Diguanylate cyclase domain protein"/>
    <property type="match status" value="1"/>
</dbReference>
<dbReference type="InterPro" id="IPR050469">
    <property type="entry name" value="Diguanylate_Cyclase"/>
</dbReference>
<feature type="domain" description="PAS" evidence="3">
    <location>
        <begin position="9"/>
        <end position="79"/>
    </location>
</feature>
<evidence type="ECO:0000256" key="1">
    <source>
        <dbReference type="ARBA" id="ARBA00012528"/>
    </source>
</evidence>
<name>A0A941DMA1_9BURK</name>
<dbReference type="PROSITE" id="PS50112">
    <property type="entry name" value="PAS"/>
    <property type="match status" value="1"/>
</dbReference>
<dbReference type="EMBL" id="JAGSPN010000011">
    <property type="protein sequence ID" value="MBR7783408.1"/>
    <property type="molecule type" value="Genomic_DNA"/>
</dbReference>
<dbReference type="Pfam" id="PF00990">
    <property type="entry name" value="GGDEF"/>
    <property type="match status" value="1"/>
</dbReference>
<dbReference type="InterPro" id="IPR029787">
    <property type="entry name" value="Nucleotide_cyclase"/>
</dbReference>
<dbReference type="Gene3D" id="3.30.70.270">
    <property type="match status" value="1"/>
</dbReference>
<dbReference type="EC" id="2.7.7.65" evidence="1"/>